<protein>
    <submittedName>
        <fullName evidence="1">Uncharacterized protein</fullName>
    </submittedName>
</protein>
<dbReference type="AlphaFoldDB" id="A0A8E2ALL2"/>
<evidence type="ECO:0000313" key="1">
    <source>
        <dbReference type="EMBL" id="OCH86883.1"/>
    </source>
</evidence>
<proteinExistence type="predicted"/>
<reference evidence="1 2" key="1">
    <citation type="submission" date="2016-07" db="EMBL/GenBank/DDBJ databases">
        <title>Draft genome of the white-rot fungus Obba rivulosa 3A-2.</title>
        <authorList>
            <consortium name="DOE Joint Genome Institute"/>
            <person name="Miettinen O."/>
            <person name="Riley R."/>
            <person name="Acob R."/>
            <person name="Barry K."/>
            <person name="Cullen D."/>
            <person name="De Vries R."/>
            <person name="Hainaut M."/>
            <person name="Hatakka A."/>
            <person name="Henrissat B."/>
            <person name="Hilden K."/>
            <person name="Kuo R."/>
            <person name="Labutti K."/>
            <person name="Lipzen A."/>
            <person name="Makela M.R."/>
            <person name="Sandor L."/>
            <person name="Spatafora J.W."/>
            <person name="Grigoriev I.V."/>
            <person name="Hibbett D.S."/>
        </authorList>
    </citation>
    <scope>NUCLEOTIDE SEQUENCE [LARGE SCALE GENOMIC DNA]</scope>
    <source>
        <strain evidence="1 2">3A-2</strain>
    </source>
</reference>
<keyword evidence="2" id="KW-1185">Reference proteome</keyword>
<sequence length="176" mass="19806">MRVFVIRAAASTSTPIWSWTALSLAKIGRDGRDSSPLHVVCDSSSTTRARSGSTHLFDAVPEQARDEVVLLSLHQFEWIIGESSNPGPLFLLPHGIREVHVESYLNIIGRFSRWLEANIYPLRRLKKLELPVGDIIRDRISVLGDGDIHAMADAWPKIQVLGTDVHGRWLGRHYKH</sequence>
<evidence type="ECO:0000313" key="2">
    <source>
        <dbReference type="Proteomes" id="UP000250043"/>
    </source>
</evidence>
<dbReference type="EMBL" id="KV722508">
    <property type="protein sequence ID" value="OCH86883.1"/>
    <property type="molecule type" value="Genomic_DNA"/>
</dbReference>
<name>A0A8E2ALL2_9APHY</name>
<organism evidence="1 2">
    <name type="scientific">Obba rivulosa</name>
    <dbReference type="NCBI Taxonomy" id="1052685"/>
    <lineage>
        <taxon>Eukaryota</taxon>
        <taxon>Fungi</taxon>
        <taxon>Dikarya</taxon>
        <taxon>Basidiomycota</taxon>
        <taxon>Agaricomycotina</taxon>
        <taxon>Agaricomycetes</taxon>
        <taxon>Polyporales</taxon>
        <taxon>Gelatoporiaceae</taxon>
        <taxon>Obba</taxon>
    </lineage>
</organism>
<gene>
    <name evidence="1" type="ORF">OBBRIDRAFT_193848</name>
</gene>
<dbReference type="Proteomes" id="UP000250043">
    <property type="component" value="Unassembled WGS sequence"/>
</dbReference>
<accession>A0A8E2ALL2</accession>